<feature type="region of interest" description="Disordered" evidence="6">
    <location>
        <begin position="163"/>
        <end position="188"/>
    </location>
</feature>
<organism evidence="9 10">
    <name type="scientific">Trichoderma arundinaceum</name>
    <dbReference type="NCBI Taxonomy" id="490622"/>
    <lineage>
        <taxon>Eukaryota</taxon>
        <taxon>Fungi</taxon>
        <taxon>Dikarya</taxon>
        <taxon>Ascomycota</taxon>
        <taxon>Pezizomycotina</taxon>
        <taxon>Sordariomycetes</taxon>
        <taxon>Hypocreomycetidae</taxon>
        <taxon>Hypocreales</taxon>
        <taxon>Hypocreaceae</taxon>
        <taxon>Trichoderma</taxon>
    </lineage>
</organism>
<protein>
    <recommendedName>
        <fullName evidence="8">Ima1 N-terminal domain-containing protein</fullName>
    </recommendedName>
</protein>
<keyword evidence="4 7" id="KW-0472">Membrane</keyword>
<dbReference type="AlphaFoldDB" id="A0A395P174"/>
<comment type="subcellular location">
    <subcellularLocation>
        <location evidence="1">Nucleus inner membrane</location>
        <topology evidence="1">Multi-pass membrane protein</topology>
    </subcellularLocation>
</comment>
<dbReference type="GO" id="GO:0034506">
    <property type="term" value="C:chromosome, centromeric core domain"/>
    <property type="evidence" value="ECO:0007669"/>
    <property type="project" value="TreeGrafter"/>
</dbReference>
<evidence type="ECO:0000256" key="3">
    <source>
        <dbReference type="ARBA" id="ARBA00022989"/>
    </source>
</evidence>
<evidence type="ECO:0000259" key="8">
    <source>
        <dbReference type="Pfam" id="PF09779"/>
    </source>
</evidence>
<gene>
    <name evidence="9" type="ORF">TARUN_185</name>
</gene>
<comment type="caution">
    <text evidence="9">The sequence shown here is derived from an EMBL/GenBank/DDBJ whole genome shotgun (WGS) entry which is preliminary data.</text>
</comment>
<dbReference type="GO" id="GO:0071765">
    <property type="term" value="P:nuclear inner membrane organization"/>
    <property type="evidence" value="ECO:0007669"/>
    <property type="project" value="InterPro"/>
</dbReference>
<name>A0A395P174_TRIAR</name>
<dbReference type="PANTHER" id="PTHR28538:SF1">
    <property type="entry name" value="INTEGRAL INNER NUCLEAR MEMBRANE PROTEIN IMA1"/>
    <property type="match status" value="1"/>
</dbReference>
<dbReference type="InterPro" id="IPR042321">
    <property type="entry name" value="Ima1"/>
</dbReference>
<sequence>MLWGLWGFQGPGGADGPLESAAGAINRQTFWKHQAAASNRSPESISAAAALPIPIVAFPASRHHTAYRLRCSDFRVTERQGRANHGAPEGEASDLLLLREAVIDQIRWTNTRLSMHILRGDKLPGRGSQPYSFEQAHSEELWTVDLYVELLLTEFRNQYGDVTDPPALESSTPKQFAKQMPSRPASPTDSVFCDKCLKNQRLFTRSLAQYLPDDPSHPDYADLERKYYRYRKDLEKRYPQVCSDCAKKVEQRINQAGYTAKTDHLRRMMEKSRGRKVSKRITSLDVANALGRWLWWGGFLIQIAWHLVNVSYVLEIHEDGMYDPDDQSASKQMIAWLSQLRAFLPAADTLIGWSIKTGFLSAWWNPHFVQLNRGFTRHLLGFTQWYCFQGLIIFFRYIFRSVLHMRGGQAQSTGAQLSAHFAMACIMGLIYSLAKGSIKVDTTPLFGVTARTVSADQMPSPSPRKKIREPKTLAEALTEALESANASPVKNPTPRREQNPLPPPRITKNPFLAPHDELSFAGFSISDKSPQRALRGQDPDAMDWSPIPKQIQKSPYRAFQDTPLPSKLGSRPFGQAPTQPDAGPFWFKVPPAPTNPAQRLRNPSSAPLFNRAFSEPRKEEGSFSFGKGQMDDRREEMSRASSVDFKGPLFFAPERPDDTDALADALGQSFTFTNDMDDESDSEETVVNEDIPILSSGQKSHIYDLYLLIIILPSWFLPLVVATPYCKEIRLAILAIAGVIAIRSIGGATQQLLGGTSGSSSLAMYLASITSVFELSAICWSAWQLWTGEQDVFRHGGGVLALMLGHQILRSISLRRSS</sequence>
<evidence type="ECO:0000256" key="5">
    <source>
        <dbReference type="ARBA" id="ARBA00023242"/>
    </source>
</evidence>
<dbReference type="Pfam" id="PF09779">
    <property type="entry name" value="Ima1_N"/>
    <property type="match status" value="1"/>
</dbReference>
<evidence type="ECO:0000313" key="10">
    <source>
        <dbReference type="Proteomes" id="UP000266272"/>
    </source>
</evidence>
<dbReference type="GO" id="GO:0005637">
    <property type="term" value="C:nuclear inner membrane"/>
    <property type="evidence" value="ECO:0007669"/>
    <property type="project" value="UniProtKB-SubCell"/>
</dbReference>
<evidence type="ECO:0000256" key="4">
    <source>
        <dbReference type="ARBA" id="ARBA00023136"/>
    </source>
</evidence>
<dbReference type="GO" id="GO:0044732">
    <property type="term" value="C:mitotic spindle pole body"/>
    <property type="evidence" value="ECO:0007669"/>
    <property type="project" value="TreeGrafter"/>
</dbReference>
<accession>A0A395P174</accession>
<feature type="region of interest" description="Disordered" evidence="6">
    <location>
        <begin position="482"/>
        <end position="543"/>
    </location>
</feature>
<dbReference type="STRING" id="490622.A0A395P174"/>
<evidence type="ECO:0000256" key="1">
    <source>
        <dbReference type="ARBA" id="ARBA00004473"/>
    </source>
</evidence>
<keyword evidence="2 7" id="KW-0812">Transmembrane</keyword>
<evidence type="ECO:0000256" key="2">
    <source>
        <dbReference type="ARBA" id="ARBA00022692"/>
    </source>
</evidence>
<keyword evidence="3 7" id="KW-1133">Transmembrane helix</keyword>
<keyword evidence="10" id="KW-1185">Reference proteome</keyword>
<feature type="transmembrane region" description="Helical" evidence="7">
    <location>
        <begin position="705"/>
        <end position="725"/>
    </location>
</feature>
<dbReference type="PANTHER" id="PTHR28538">
    <property type="entry name" value="INTEGRAL INNER NUCLEAR MEMBRANE PROTEIN IMA1"/>
    <property type="match status" value="1"/>
</dbReference>
<reference evidence="9 10" key="1">
    <citation type="journal article" date="2018" name="PLoS Pathog.">
        <title>Evolution of structural diversity of trichothecenes, a family of toxins produced by plant pathogenic and entomopathogenic fungi.</title>
        <authorList>
            <person name="Proctor R.H."/>
            <person name="McCormick S.P."/>
            <person name="Kim H.S."/>
            <person name="Cardoza R.E."/>
            <person name="Stanley A.M."/>
            <person name="Lindo L."/>
            <person name="Kelly A."/>
            <person name="Brown D.W."/>
            <person name="Lee T."/>
            <person name="Vaughan M.M."/>
            <person name="Alexander N.J."/>
            <person name="Busman M."/>
            <person name="Gutierrez S."/>
        </authorList>
    </citation>
    <scope>NUCLEOTIDE SEQUENCE [LARGE SCALE GENOMIC DNA]</scope>
    <source>
        <strain evidence="9 10">IBT 40837</strain>
    </source>
</reference>
<dbReference type="GO" id="GO:0034992">
    <property type="term" value="C:microtubule organizing center attachment site"/>
    <property type="evidence" value="ECO:0007669"/>
    <property type="project" value="TreeGrafter"/>
</dbReference>
<feature type="transmembrane region" description="Helical" evidence="7">
    <location>
        <begin position="762"/>
        <end position="786"/>
    </location>
</feature>
<evidence type="ECO:0000313" key="9">
    <source>
        <dbReference type="EMBL" id="RFU82003.1"/>
    </source>
</evidence>
<evidence type="ECO:0000256" key="6">
    <source>
        <dbReference type="SAM" id="MobiDB-lite"/>
    </source>
</evidence>
<feature type="transmembrane region" description="Helical" evidence="7">
    <location>
        <begin position="731"/>
        <end position="750"/>
    </location>
</feature>
<keyword evidence="5" id="KW-0539">Nucleus</keyword>
<proteinExistence type="predicted"/>
<feature type="domain" description="Ima1 N-terminal" evidence="8">
    <location>
        <begin position="157"/>
        <end position="249"/>
    </location>
</feature>
<dbReference type="EMBL" id="PXOA01000012">
    <property type="protein sequence ID" value="RFU82003.1"/>
    <property type="molecule type" value="Genomic_DNA"/>
</dbReference>
<dbReference type="InterPro" id="IPR018617">
    <property type="entry name" value="Ima1_N"/>
</dbReference>
<dbReference type="Proteomes" id="UP000266272">
    <property type="component" value="Unassembled WGS sequence"/>
</dbReference>
<dbReference type="OrthoDB" id="5966927at2759"/>
<evidence type="ECO:0000256" key="7">
    <source>
        <dbReference type="SAM" id="Phobius"/>
    </source>
</evidence>